<dbReference type="GeneTree" id="ENSGT00390000007741"/>
<dbReference type="InterPro" id="IPR016965">
    <property type="entry name" value="Pase_PHOSPHO-typ"/>
</dbReference>
<feature type="binding site" evidence="7">
    <location>
        <position position="130"/>
    </location>
    <ligand>
        <name>substrate</name>
    </ligand>
</feature>
<evidence type="ECO:0000256" key="2">
    <source>
        <dbReference type="ARBA" id="ARBA00008541"/>
    </source>
</evidence>
<evidence type="ECO:0000256" key="1">
    <source>
        <dbReference type="ARBA" id="ARBA00001946"/>
    </source>
</evidence>
<gene>
    <name evidence="9" type="primary">PHOSPHO1</name>
</gene>
<keyword evidence="3 8" id="KW-0479">Metal-binding</keyword>
<feature type="binding site" evidence="8">
    <location>
        <position position="38"/>
    </location>
    <ligand>
        <name>Mg(2+)</name>
        <dbReference type="ChEBI" id="CHEBI:18420"/>
    </ligand>
</feature>
<feature type="binding site" evidence="8">
    <location>
        <position position="40"/>
    </location>
    <ligand>
        <name>Mg(2+)</name>
        <dbReference type="ChEBI" id="CHEBI:18420"/>
    </ligand>
</feature>
<dbReference type="GO" id="GO:0016791">
    <property type="term" value="F:phosphatase activity"/>
    <property type="evidence" value="ECO:0007669"/>
    <property type="project" value="InterPro"/>
</dbReference>
<organism evidence="9 10">
    <name type="scientific">Denticeps clupeoides</name>
    <name type="common">denticle herring</name>
    <dbReference type="NCBI Taxonomy" id="299321"/>
    <lineage>
        <taxon>Eukaryota</taxon>
        <taxon>Metazoa</taxon>
        <taxon>Chordata</taxon>
        <taxon>Craniata</taxon>
        <taxon>Vertebrata</taxon>
        <taxon>Euteleostomi</taxon>
        <taxon>Actinopterygii</taxon>
        <taxon>Neopterygii</taxon>
        <taxon>Teleostei</taxon>
        <taxon>Clupei</taxon>
        <taxon>Clupeiformes</taxon>
        <taxon>Denticipitoidei</taxon>
        <taxon>Denticipitidae</taxon>
        <taxon>Denticeps</taxon>
    </lineage>
</organism>
<dbReference type="Ensembl" id="ENSDCDT00010022357.1">
    <property type="protein sequence ID" value="ENSDCDP00010020755.1"/>
    <property type="gene ID" value="ENSDCDG00010009754.1"/>
</dbReference>
<keyword evidence="5 8" id="KW-0460">Magnesium</keyword>
<evidence type="ECO:0000313" key="10">
    <source>
        <dbReference type="Proteomes" id="UP000694580"/>
    </source>
</evidence>
<dbReference type="AlphaFoldDB" id="A0AAY4BIK3"/>
<evidence type="ECO:0000256" key="3">
    <source>
        <dbReference type="ARBA" id="ARBA00022723"/>
    </source>
</evidence>
<dbReference type="PANTHER" id="PTHR20889">
    <property type="entry name" value="PHOSPHATASE, ORPHAN 1, 2"/>
    <property type="match status" value="1"/>
</dbReference>
<proteinExistence type="inferred from homology"/>
<dbReference type="NCBIfam" id="TIGR01488">
    <property type="entry name" value="HAD-SF-IB"/>
    <property type="match status" value="1"/>
</dbReference>
<accession>A0AAY4BIK3</accession>
<dbReference type="PIRSF" id="PIRSF031051">
    <property type="entry name" value="PyrdxlP_Pase_PHOSPHO2"/>
    <property type="match status" value="1"/>
</dbReference>
<evidence type="ECO:0000256" key="6">
    <source>
        <dbReference type="PIRSR" id="PIRSR031051-1"/>
    </source>
</evidence>
<protein>
    <recommendedName>
        <fullName evidence="11">Phosphatase phospho1</fullName>
    </recommendedName>
</protein>
<dbReference type="Pfam" id="PF06888">
    <property type="entry name" value="Put_Phosphatase"/>
    <property type="match status" value="1"/>
</dbReference>
<feature type="active site" description="Proton donor" evidence="6">
    <location>
        <position position="40"/>
    </location>
</feature>
<keyword evidence="10" id="KW-1185">Reference proteome</keyword>
<dbReference type="InterPro" id="IPR006384">
    <property type="entry name" value="HAD_hydro_PyrdxlP_Pase-like"/>
</dbReference>
<evidence type="ECO:0000256" key="8">
    <source>
        <dbReference type="PIRSR" id="PIRSR031051-3"/>
    </source>
</evidence>
<evidence type="ECO:0000256" key="5">
    <source>
        <dbReference type="ARBA" id="ARBA00022842"/>
    </source>
</evidence>
<comment type="cofactor">
    <cofactor evidence="1 8">
        <name>Mg(2+)</name>
        <dbReference type="ChEBI" id="CHEBI:18420"/>
    </cofactor>
</comment>
<feature type="binding site" evidence="7">
    <location>
        <position position="49"/>
    </location>
    <ligand>
        <name>substrate</name>
    </ligand>
</feature>
<dbReference type="Proteomes" id="UP000694580">
    <property type="component" value="Chromosome 7"/>
</dbReference>
<dbReference type="InterPro" id="IPR036412">
    <property type="entry name" value="HAD-like_sf"/>
</dbReference>
<dbReference type="SUPFAM" id="SSF56784">
    <property type="entry name" value="HAD-like"/>
    <property type="match status" value="1"/>
</dbReference>
<reference evidence="9" key="2">
    <citation type="submission" date="2025-08" db="UniProtKB">
        <authorList>
            <consortium name="Ensembl"/>
        </authorList>
    </citation>
    <scope>IDENTIFICATION</scope>
</reference>
<reference evidence="9" key="3">
    <citation type="submission" date="2025-09" db="UniProtKB">
        <authorList>
            <consortium name="Ensembl"/>
        </authorList>
    </citation>
    <scope>IDENTIFICATION</scope>
</reference>
<dbReference type="InterPro" id="IPR023214">
    <property type="entry name" value="HAD_sf"/>
</dbReference>
<dbReference type="NCBIfam" id="TIGR01489">
    <property type="entry name" value="DKMTPPase-SF"/>
    <property type="match status" value="1"/>
</dbReference>
<name>A0AAY4BIK3_9TELE</name>
<feature type="active site" description="Nucleophile" evidence="6">
    <location>
        <position position="38"/>
    </location>
</feature>
<evidence type="ECO:0008006" key="11">
    <source>
        <dbReference type="Google" id="ProtNLM"/>
    </source>
</evidence>
<dbReference type="GO" id="GO:0046872">
    <property type="term" value="F:metal ion binding"/>
    <property type="evidence" value="ECO:0007669"/>
    <property type="project" value="UniProtKB-KW"/>
</dbReference>
<comment type="similarity">
    <text evidence="2">Belongs to the HAD-like hydrolase superfamily. PHOSPHO family.</text>
</comment>
<evidence type="ECO:0000256" key="7">
    <source>
        <dbReference type="PIRSR" id="PIRSR031051-2"/>
    </source>
</evidence>
<dbReference type="Gene3D" id="3.40.50.1000">
    <property type="entry name" value="HAD superfamily/HAD-like"/>
    <property type="match status" value="1"/>
</dbReference>
<sequence>MIQYYNEWCNGLRCYMCLRTNMPEAPPPGDRRFLIFFDFDETLVDETSDDMVVQAAPGGSLPGWLKDTYRAGQYNQYMQRVLAYLSEHGITQATIRSIIEQIPACPGIPALLSYLQSRPPRDFEIVCVSDANTFFIESWLQHAGFRPLFLRIFTNPAHFDPDGQLQLLPYHSHGCPRCPSNMCKAEIVRDYVAHRTRQRGGRPFERVLYVGDGANDFCPSLTLSPQDTAFPRRDFPMHKLIQEMSEAQPGRFQANVVPWSSGEDFSIRLNGKACVLTRH</sequence>
<reference evidence="9 10" key="1">
    <citation type="submission" date="2020-06" db="EMBL/GenBank/DDBJ databases">
        <authorList>
            <consortium name="Wellcome Sanger Institute Data Sharing"/>
        </authorList>
    </citation>
    <scope>NUCLEOTIDE SEQUENCE [LARGE SCALE GENOMIC DNA]</scope>
</reference>
<evidence type="ECO:0000313" key="9">
    <source>
        <dbReference type="Ensembl" id="ENSDCDP00010020755.1"/>
    </source>
</evidence>
<keyword evidence="4" id="KW-0378">Hydrolase</keyword>
<evidence type="ECO:0000256" key="4">
    <source>
        <dbReference type="ARBA" id="ARBA00022801"/>
    </source>
</evidence>
<feature type="binding site" evidence="8">
    <location>
        <position position="212"/>
    </location>
    <ligand>
        <name>Mg(2+)</name>
        <dbReference type="ChEBI" id="CHEBI:18420"/>
    </ligand>
</feature>
<dbReference type="PANTHER" id="PTHR20889:SF2">
    <property type="entry name" value="PHOSPHOETHANOLAMINE_PHOSPHOCHOLINE PHOSPHATASE"/>
    <property type="match status" value="1"/>
</dbReference>